<keyword evidence="4" id="KW-1003">Cell membrane</keyword>
<dbReference type="PANTHER" id="PTHR43297:SF2">
    <property type="entry name" value="DIPEPTIDE TRANSPORT ATP-BINDING PROTEIN DPPD"/>
    <property type="match status" value="1"/>
</dbReference>
<organism evidence="10 11">
    <name type="scientific">Microlunatus sagamiharensis</name>
    <dbReference type="NCBI Taxonomy" id="546874"/>
    <lineage>
        <taxon>Bacteria</taxon>
        <taxon>Bacillati</taxon>
        <taxon>Actinomycetota</taxon>
        <taxon>Actinomycetes</taxon>
        <taxon>Propionibacteriales</taxon>
        <taxon>Propionibacteriaceae</taxon>
        <taxon>Microlunatus</taxon>
    </lineage>
</organism>
<dbReference type="InterPro" id="IPR003439">
    <property type="entry name" value="ABC_transporter-like_ATP-bd"/>
</dbReference>
<dbReference type="AlphaFoldDB" id="A0A1H2NCY0"/>
<evidence type="ECO:0000256" key="2">
    <source>
        <dbReference type="ARBA" id="ARBA00005417"/>
    </source>
</evidence>
<feature type="region of interest" description="Disordered" evidence="8">
    <location>
        <begin position="265"/>
        <end position="313"/>
    </location>
</feature>
<dbReference type="PANTHER" id="PTHR43297">
    <property type="entry name" value="OLIGOPEPTIDE TRANSPORT ATP-BINDING PROTEIN APPD"/>
    <property type="match status" value="1"/>
</dbReference>
<feature type="domain" description="ABC transporter" evidence="9">
    <location>
        <begin position="5"/>
        <end position="255"/>
    </location>
</feature>
<dbReference type="GO" id="GO:0015833">
    <property type="term" value="P:peptide transport"/>
    <property type="evidence" value="ECO:0007669"/>
    <property type="project" value="InterPro"/>
</dbReference>
<feature type="compositionally biased region" description="Polar residues" evidence="8">
    <location>
        <begin position="302"/>
        <end position="313"/>
    </location>
</feature>
<dbReference type="InterPro" id="IPR013563">
    <property type="entry name" value="Oligopep_ABC_C"/>
</dbReference>
<dbReference type="InterPro" id="IPR017871">
    <property type="entry name" value="ABC_transporter-like_CS"/>
</dbReference>
<keyword evidence="5" id="KW-0547">Nucleotide-binding</keyword>
<keyword evidence="3" id="KW-0813">Transport</keyword>
<comment type="subcellular location">
    <subcellularLocation>
        <location evidence="1">Cell membrane</location>
        <topology evidence="1">Peripheral membrane protein</topology>
    </subcellularLocation>
</comment>
<evidence type="ECO:0000256" key="1">
    <source>
        <dbReference type="ARBA" id="ARBA00004202"/>
    </source>
</evidence>
<dbReference type="SUPFAM" id="SSF52540">
    <property type="entry name" value="P-loop containing nucleoside triphosphate hydrolases"/>
    <property type="match status" value="1"/>
</dbReference>
<dbReference type="OrthoDB" id="5357528at2"/>
<comment type="similarity">
    <text evidence="2">Belongs to the ABC transporter superfamily.</text>
</comment>
<dbReference type="InterPro" id="IPR003593">
    <property type="entry name" value="AAA+_ATPase"/>
</dbReference>
<keyword evidence="6" id="KW-0067">ATP-binding</keyword>
<evidence type="ECO:0000313" key="10">
    <source>
        <dbReference type="EMBL" id="SDV03327.1"/>
    </source>
</evidence>
<dbReference type="PROSITE" id="PS00211">
    <property type="entry name" value="ABC_TRANSPORTER_1"/>
    <property type="match status" value="1"/>
</dbReference>
<evidence type="ECO:0000259" key="9">
    <source>
        <dbReference type="PROSITE" id="PS50893"/>
    </source>
</evidence>
<keyword evidence="7" id="KW-0472">Membrane</keyword>
<evidence type="ECO:0000256" key="3">
    <source>
        <dbReference type="ARBA" id="ARBA00022448"/>
    </source>
</evidence>
<dbReference type="Pfam" id="PF08352">
    <property type="entry name" value="oligo_HPY"/>
    <property type="match status" value="1"/>
</dbReference>
<evidence type="ECO:0000313" key="11">
    <source>
        <dbReference type="Proteomes" id="UP000198825"/>
    </source>
</evidence>
<dbReference type="GO" id="GO:0016887">
    <property type="term" value="F:ATP hydrolysis activity"/>
    <property type="evidence" value="ECO:0007669"/>
    <property type="project" value="InterPro"/>
</dbReference>
<evidence type="ECO:0000256" key="8">
    <source>
        <dbReference type="SAM" id="MobiDB-lite"/>
    </source>
</evidence>
<dbReference type="EMBL" id="LT629799">
    <property type="protein sequence ID" value="SDV03327.1"/>
    <property type="molecule type" value="Genomic_DNA"/>
</dbReference>
<dbReference type="PROSITE" id="PS50893">
    <property type="entry name" value="ABC_TRANSPORTER_2"/>
    <property type="match status" value="1"/>
</dbReference>
<dbReference type="CDD" id="cd03257">
    <property type="entry name" value="ABC_NikE_OppD_transporters"/>
    <property type="match status" value="1"/>
</dbReference>
<dbReference type="RefSeq" id="WP_091078036.1">
    <property type="nucleotide sequence ID" value="NZ_LT629799.1"/>
</dbReference>
<dbReference type="STRING" id="546874.SAMN04488544_3780"/>
<name>A0A1H2NCY0_9ACTN</name>
<dbReference type="Gene3D" id="3.40.50.300">
    <property type="entry name" value="P-loop containing nucleotide triphosphate hydrolases"/>
    <property type="match status" value="1"/>
</dbReference>
<reference evidence="11" key="1">
    <citation type="submission" date="2016-10" db="EMBL/GenBank/DDBJ databases">
        <authorList>
            <person name="Varghese N."/>
            <person name="Submissions S."/>
        </authorList>
    </citation>
    <scope>NUCLEOTIDE SEQUENCE [LARGE SCALE GENOMIC DNA]</scope>
    <source>
        <strain evidence="11">DSM 21743</strain>
    </source>
</reference>
<dbReference type="InterPro" id="IPR027417">
    <property type="entry name" value="P-loop_NTPase"/>
</dbReference>
<accession>A0A1H2NCY0</accession>
<feature type="compositionally biased region" description="Pro residues" evidence="8">
    <location>
        <begin position="279"/>
        <end position="292"/>
    </location>
</feature>
<evidence type="ECO:0000256" key="4">
    <source>
        <dbReference type="ARBA" id="ARBA00022475"/>
    </source>
</evidence>
<gene>
    <name evidence="10" type="ORF">SAMN04488544_3780</name>
</gene>
<dbReference type="GO" id="GO:0005886">
    <property type="term" value="C:plasma membrane"/>
    <property type="evidence" value="ECO:0007669"/>
    <property type="project" value="UniProtKB-SubCell"/>
</dbReference>
<proteinExistence type="inferred from homology"/>
<keyword evidence="11" id="KW-1185">Reference proteome</keyword>
<dbReference type="GO" id="GO:0005524">
    <property type="term" value="F:ATP binding"/>
    <property type="evidence" value="ECO:0007669"/>
    <property type="project" value="UniProtKB-KW"/>
</dbReference>
<dbReference type="InterPro" id="IPR050388">
    <property type="entry name" value="ABC_Ni/Peptide_Import"/>
</dbReference>
<evidence type="ECO:0000256" key="6">
    <source>
        <dbReference type="ARBA" id="ARBA00022840"/>
    </source>
</evidence>
<evidence type="ECO:0000256" key="7">
    <source>
        <dbReference type="ARBA" id="ARBA00023136"/>
    </source>
</evidence>
<dbReference type="FunFam" id="3.40.50.300:FF:000016">
    <property type="entry name" value="Oligopeptide ABC transporter ATP-binding component"/>
    <property type="match status" value="1"/>
</dbReference>
<dbReference type="SMART" id="SM00382">
    <property type="entry name" value="AAA"/>
    <property type="match status" value="1"/>
</dbReference>
<dbReference type="Pfam" id="PF00005">
    <property type="entry name" value="ABC_tran"/>
    <property type="match status" value="1"/>
</dbReference>
<sequence>MSAVVEVDDLVVELMTPAGIVRAVDGVSLRIEPGETVTIIGESGSGKSTTAMSLLRLLPDDLAVISGTASIVGNDVVGTRKHLGALRGRAVGLIPQDPMTALNPISTVGAQLAESIRRAQPGLDKAAARARAVELMHQVHIDAPEKRMRSYPHELSGGMLQRILIAAAIGAEPQLIVADEPTSALDVTVQAGILDLLLELQERTGVAMLLITHDLGVARLMSDRVHVMRRGVFVEGGPVEQVVDRPQHEYTQALLAAIPELGPWHDAEATTGGGAAPVPTAPEPTPPDPPLPHDLTAREPASSAQTATGAELL</sequence>
<dbReference type="Proteomes" id="UP000198825">
    <property type="component" value="Chromosome I"/>
</dbReference>
<evidence type="ECO:0000256" key="5">
    <source>
        <dbReference type="ARBA" id="ARBA00022741"/>
    </source>
</evidence>
<protein>
    <submittedName>
        <fullName evidence="10">Oligopeptide/dipeptide transporter, C-terminal region</fullName>
    </submittedName>
</protein>